<dbReference type="FunFam" id="3.50.7.10:FF:000007">
    <property type="entry name" value="1-phosphatidylinositol 3-phosphate 5-kinase isoform X1"/>
    <property type="match status" value="1"/>
</dbReference>
<dbReference type="GO" id="GO:0000285">
    <property type="term" value="F:1-phosphatidylinositol-3-phosphate 5-kinase activity"/>
    <property type="evidence" value="ECO:0007669"/>
    <property type="project" value="UniProtKB-EC"/>
</dbReference>
<dbReference type="EMBL" id="LR743598">
    <property type="protein sequence ID" value="CAA2629180.1"/>
    <property type="molecule type" value="Genomic_DNA"/>
</dbReference>
<dbReference type="InterPro" id="IPR002423">
    <property type="entry name" value="Cpn60/GroEL/TCP-1"/>
</dbReference>
<dbReference type="InterPro" id="IPR027484">
    <property type="entry name" value="PInositol-4-P-5-kinase_N"/>
</dbReference>
<dbReference type="CDD" id="cd03334">
    <property type="entry name" value="Fab1_TCP"/>
    <property type="match status" value="1"/>
</dbReference>
<dbReference type="GO" id="GO:0005524">
    <property type="term" value="F:ATP binding"/>
    <property type="evidence" value="ECO:0007669"/>
    <property type="project" value="UniProtKB-UniRule"/>
</dbReference>
<dbReference type="EMBL" id="CACRZD030000011">
    <property type="protein sequence ID" value="CAA6668424.1"/>
    <property type="molecule type" value="Genomic_DNA"/>
</dbReference>
<dbReference type="SUPFAM" id="SSF52029">
    <property type="entry name" value="GroEL apical domain-like"/>
    <property type="match status" value="1"/>
</dbReference>
<organism evidence="9">
    <name type="scientific">Spirodela intermedia</name>
    <name type="common">Intermediate duckweed</name>
    <dbReference type="NCBI Taxonomy" id="51605"/>
    <lineage>
        <taxon>Eukaryota</taxon>
        <taxon>Viridiplantae</taxon>
        <taxon>Streptophyta</taxon>
        <taxon>Embryophyta</taxon>
        <taxon>Tracheophyta</taxon>
        <taxon>Spermatophyta</taxon>
        <taxon>Magnoliopsida</taxon>
        <taxon>Liliopsida</taxon>
        <taxon>Araceae</taxon>
        <taxon>Lemnoideae</taxon>
        <taxon>Spirodela</taxon>
    </lineage>
</organism>
<dbReference type="SUPFAM" id="SSF56104">
    <property type="entry name" value="SAICAR synthase-like"/>
    <property type="match status" value="1"/>
</dbReference>
<dbReference type="InterPro" id="IPR027410">
    <property type="entry name" value="TCP-1-like_intermed_sf"/>
</dbReference>
<dbReference type="Gene3D" id="3.30.800.10">
    <property type="entry name" value="Phosphatidylinositol Phosphate Kinase II Beta"/>
    <property type="match status" value="1"/>
</dbReference>
<keyword evidence="2 6" id="KW-0808">Transferase</keyword>
<keyword evidence="5 6" id="KW-0067">ATP-binding</keyword>
<evidence type="ECO:0000256" key="2">
    <source>
        <dbReference type="ARBA" id="ARBA00022679"/>
    </source>
</evidence>
<evidence type="ECO:0000313" key="9">
    <source>
        <dbReference type="EMBL" id="CAA2629180.1"/>
    </source>
</evidence>
<evidence type="ECO:0000313" key="10">
    <source>
        <dbReference type="Proteomes" id="UP001189122"/>
    </source>
</evidence>
<dbReference type="Gene3D" id="3.30.810.10">
    <property type="entry name" value="2-Layer Sandwich"/>
    <property type="match status" value="1"/>
</dbReference>
<dbReference type="SMART" id="SM00330">
    <property type="entry name" value="PIPKc"/>
    <property type="match status" value="1"/>
</dbReference>
<dbReference type="CDD" id="cd17300">
    <property type="entry name" value="PIPKc_PIKfyve"/>
    <property type="match status" value="1"/>
</dbReference>
<dbReference type="GO" id="GO:0046854">
    <property type="term" value="P:phosphatidylinositol phosphate biosynthetic process"/>
    <property type="evidence" value="ECO:0007669"/>
    <property type="project" value="TreeGrafter"/>
</dbReference>
<dbReference type="PANTHER" id="PTHR45748:SF4">
    <property type="entry name" value="1-PHOSPHATIDYLINOSITOL-3-PHOSPHATE 5-KINASE FAB1D-RELATED"/>
    <property type="match status" value="1"/>
</dbReference>
<gene>
    <name evidence="9" type="ORF">SI7747_11014818</name>
</gene>
<name>A0A7I8JE43_SPIIN</name>
<sequence length="1401" mass="157490">MHYDCGLERTSHDRGCEAGTISRPFFEELVEKDNCGHEETYSANIEGFEESLGTDGSSSYSTPILSPASSSTSFKSCFSAFGTYFLSDISFSDSEADVDSSSGYSFTFCQPIREEDEHLSMCKQHHSLEVWQGSQSEDDELSPEHVDIEVECFDSKNNGDDFNDSIPPTSDMLHNQMNSNVEELSGDLASAGPPHKTSPDDLDEEQNAIDITSRLILGNIETDPLIWLPPDSEITDDAECAATTTDDAKWGVTSSQSRLSDHHKQERHKAMVEAMNSRFKFLVRQFLSAEGIPASMEESGDSWLDIASSLSWEAALLVQPDTNDGNPMDPGLYVKIKCVACGSPSQSQLIKGLVFKKNTAHRHMPSRCRNARLLLIQGVLGQKAVGLSSFDSMEQEMDYLKATIDMIDACHPDVVLVEKTVSRDIQEFLLEKGISLVYDMKFNRLKRISLCTGSPIISSAEIPISPELKQCDHFHIEKFFEEHMCCGEGGKRQNKTLMFFEGCPKPLGCTILLKGDQNEKLKRVKRVIQSAVSAAYHLILETSFLADQRAIFSDIRKINYSLSDDSISTITRNSSTSDRIIPSPEQSSTCTLAYDMDISIAGDMHGNSPKEEYFSKDTVTEGENGVGDIAESKPGVSSRENCPAPRGLHDEVPDHGHFEQASHFNGRSNVEICGLTQFPKKGYIDNILDNQGILILRSRQCVSKGIICERNHLSRIKYYGKSDVSLGQFLQEILLNKDSPEKRLPGEAEGKIWMWARCTTHGQGHVSPRATRRVMMSKAGRGLSFGKFLELSFSSRSTDGKISRRGHLLYRDRILFFGSGSSVALFMYSSIDIYTACQPPPVLDFSSRTGQDPLDREASDMLEKGKQLFSDVANLIVKIKSEPCKQPRKNHGPRMEFHQVEKMWREEKCAFEDSLTNIMNKNQALQSGHRTHSLPFMNQVLLLELYIWDRRIDSLCSVQTEDELLRAEEVHTDGNGNGNGNFNGNGEDFSSEMKQSPQRRCHRSLRGSHGWIWEPFSDILRAYEGDLSGGSSQKFDFIQNYTPLHLPPKHQLVSQYREWMHFPVGIDGDVISVCEEELSSIIAFALGLAHEQHLLNQLGSYKSTDNIQNFGHQDHHLPADGTSNHGLRTALSCPSALSDELLNLSGSLFVDHLLFSENLHPETRVPIGRPRTRPDSPARFCPSETAYISSIARCKKWNAQGGKSKALFAKSLDGRLIIKQISRTELDSFLRFAPDYFKCVSSSLSSGSQMCLAKILGMYQVKRTKNGKETKTDVVVMENLLYGRSVSRVYDLKGAVFSRYNFMQDMGVHPIYVSVKTKRLLQRAIWNDTSFLTSIDVMDYSLLIGVDQKRRELVFGIIDYLRQYTWDKKLETWLPTVISPKEYRKRFRKFMSQYFLTIPDA</sequence>
<reference evidence="9 10" key="1">
    <citation type="submission" date="2019-12" db="EMBL/GenBank/DDBJ databases">
        <authorList>
            <person name="Scholz U."/>
            <person name="Mascher M."/>
            <person name="Fiebig A."/>
        </authorList>
    </citation>
    <scope>NUCLEOTIDE SEQUENCE</scope>
</reference>
<dbReference type="InterPro" id="IPR027409">
    <property type="entry name" value="GroEL-like_apical_dom_sf"/>
</dbReference>
<dbReference type="PROSITE" id="PS51455">
    <property type="entry name" value="PIPK"/>
    <property type="match status" value="1"/>
</dbReference>
<evidence type="ECO:0000256" key="1">
    <source>
        <dbReference type="ARBA" id="ARBA00012009"/>
    </source>
</evidence>
<dbReference type="SUPFAM" id="SSF54849">
    <property type="entry name" value="GroEL-intermediate domain like"/>
    <property type="match status" value="1"/>
</dbReference>
<accession>A0A7I8JE43</accession>
<evidence type="ECO:0000256" key="6">
    <source>
        <dbReference type="PROSITE-ProRule" id="PRU00781"/>
    </source>
</evidence>
<dbReference type="GO" id="GO:0010008">
    <property type="term" value="C:endosome membrane"/>
    <property type="evidence" value="ECO:0007669"/>
    <property type="project" value="TreeGrafter"/>
</dbReference>
<evidence type="ECO:0000256" key="3">
    <source>
        <dbReference type="ARBA" id="ARBA00022741"/>
    </source>
</evidence>
<dbReference type="Proteomes" id="UP001189122">
    <property type="component" value="Unassembled WGS sequence"/>
</dbReference>
<dbReference type="InterPro" id="IPR002498">
    <property type="entry name" value="PInositol-4-P-4/5-kinase_core"/>
</dbReference>
<feature type="region of interest" description="Disordered" evidence="7">
    <location>
        <begin position="971"/>
        <end position="996"/>
    </location>
</feature>
<feature type="domain" description="PIPK" evidence="8">
    <location>
        <begin position="1100"/>
        <end position="1401"/>
    </location>
</feature>
<protein>
    <recommendedName>
        <fullName evidence="1">1-phosphatidylinositol-3-phosphate 5-kinase</fullName>
        <ecNumber evidence="1">2.7.1.150</ecNumber>
    </recommendedName>
</protein>
<dbReference type="Pfam" id="PF01504">
    <property type="entry name" value="PIP5K"/>
    <property type="match status" value="1"/>
</dbReference>
<evidence type="ECO:0000256" key="5">
    <source>
        <dbReference type="ARBA" id="ARBA00022840"/>
    </source>
</evidence>
<dbReference type="InterPro" id="IPR027483">
    <property type="entry name" value="PInositol-4-P-4/5-kinase_C_sf"/>
</dbReference>
<keyword evidence="3 6" id="KW-0547">Nucleotide-binding</keyword>
<dbReference type="Gene3D" id="3.50.7.10">
    <property type="entry name" value="GroEL"/>
    <property type="match status" value="1"/>
</dbReference>
<evidence type="ECO:0000259" key="8">
    <source>
        <dbReference type="PROSITE" id="PS51455"/>
    </source>
</evidence>
<evidence type="ECO:0000256" key="7">
    <source>
        <dbReference type="SAM" id="MobiDB-lite"/>
    </source>
</evidence>
<keyword evidence="4 6" id="KW-0418">Kinase</keyword>
<dbReference type="Pfam" id="PF00118">
    <property type="entry name" value="Cpn60_TCP1"/>
    <property type="match status" value="1"/>
</dbReference>
<dbReference type="PANTHER" id="PTHR45748">
    <property type="entry name" value="1-PHOSPHATIDYLINOSITOL 3-PHOSPHATE 5-KINASE-RELATED"/>
    <property type="match status" value="1"/>
</dbReference>
<dbReference type="InterPro" id="IPR044769">
    <property type="entry name" value="PIKfyve_PIPKc"/>
</dbReference>
<evidence type="ECO:0000256" key="4">
    <source>
        <dbReference type="ARBA" id="ARBA00022777"/>
    </source>
</evidence>
<keyword evidence="10" id="KW-1185">Reference proteome</keyword>
<dbReference type="EC" id="2.7.1.150" evidence="1"/>
<proteinExistence type="predicted"/>